<keyword evidence="8" id="KW-1185">Reference proteome</keyword>
<evidence type="ECO:0000256" key="4">
    <source>
        <dbReference type="RuleBase" id="RU003718"/>
    </source>
</evidence>
<dbReference type="EMBL" id="JBBPBK010000367">
    <property type="protein sequence ID" value="KAK9265579.1"/>
    <property type="molecule type" value="Genomic_DNA"/>
</dbReference>
<evidence type="ECO:0000256" key="5">
    <source>
        <dbReference type="RuleBase" id="RU362057"/>
    </source>
</evidence>
<dbReference type="PANTHER" id="PTHR11926">
    <property type="entry name" value="GLUCOSYL/GLUCURONOSYL TRANSFERASES"/>
    <property type="match status" value="1"/>
</dbReference>
<comment type="similarity">
    <text evidence="1 4">Belongs to the UDP-glycosyltransferase family.</text>
</comment>
<accession>A0AAP0N6I9</accession>
<gene>
    <name evidence="7" type="ORF">L1049_007411</name>
</gene>
<dbReference type="InterPro" id="IPR035595">
    <property type="entry name" value="UDP_glycos_trans_CS"/>
</dbReference>
<dbReference type="PANTHER" id="PTHR11926:SF1560">
    <property type="entry name" value="UDP-GLYCOSYLTRANSFERASE 74E1-RELATED"/>
    <property type="match status" value="1"/>
</dbReference>
<dbReference type="Pfam" id="PF26168">
    <property type="entry name" value="Glyco_transf_N"/>
    <property type="match status" value="1"/>
</dbReference>
<dbReference type="FunFam" id="3.40.50.2000:FF:000019">
    <property type="entry name" value="Glycosyltransferase"/>
    <property type="match status" value="1"/>
</dbReference>
<dbReference type="GO" id="GO:0080043">
    <property type="term" value="F:quercetin 3-O-glucosyltransferase activity"/>
    <property type="evidence" value="ECO:0007669"/>
    <property type="project" value="TreeGrafter"/>
</dbReference>
<evidence type="ECO:0000313" key="8">
    <source>
        <dbReference type="Proteomes" id="UP001415857"/>
    </source>
</evidence>
<dbReference type="CDD" id="cd03784">
    <property type="entry name" value="GT1_Gtf-like"/>
    <property type="match status" value="1"/>
</dbReference>
<dbReference type="Proteomes" id="UP001415857">
    <property type="component" value="Unassembled WGS sequence"/>
</dbReference>
<evidence type="ECO:0000259" key="6">
    <source>
        <dbReference type="Pfam" id="PF26168"/>
    </source>
</evidence>
<evidence type="ECO:0000313" key="7">
    <source>
        <dbReference type="EMBL" id="KAK9265579.1"/>
    </source>
</evidence>
<dbReference type="PROSITE" id="PS00375">
    <property type="entry name" value="UDPGT"/>
    <property type="match status" value="1"/>
</dbReference>
<comment type="caution">
    <text evidence="7">The sequence shown here is derived from an EMBL/GenBank/DDBJ whole genome shotgun (WGS) entry which is preliminary data.</text>
</comment>
<reference evidence="7 8" key="1">
    <citation type="journal article" date="2024" name="Plant J.">
        <title>Genome sequences and population genomics reveal climatic adaptation and genomic divergence between two closely related sweetgum species.</title>
        <authorList>
            <person name="Xu W.Q."/>
            <person name="Ren C.Q."/>
            <person name="Zhang X.Y."/>
            <person name="Comes H.P."/>
            <person name="Liu X.H."/>
            <person name="Li Y.G."/>
            <person name="Kettle C.J."/>
            <person name="Jalonen R."/>
            <person name="Gaisberger H."/>
            <person name="Ma Y.Z."/>
            <person name="Qiu Y.X."/>
        </authorList>
    </citation>
    <scope>NUCLEOTIDE SEQUENCE [LARGE SCALE GENOMIC DNA]</scope>
    <source>
        <strain evidence="7">Hangzhou</strain>
    </source>
</reference>
<keyword evidence="3 4" id="KW-0808">Transferase</keyword>
<dbReference type="InterPro" id="IPR058980">
    <property type="entry name" value="Glyco_transf_N"/>
</dbReference>
<evidence type="ECO:0000256" key="1">
    <source>
        <dbReference type="ARBA" id="ARBA00009995"/>
    </source>
</evidence>
<sequence length="454" mass="50892">MEGKKKTNETHILVIPFPIQGHINPMVQFAKRLASKGLRVTLIATTSISKTMQAPTSSVKIETISDGFEEGEKIESTDIYLERFRVGVSQSLVDLIEKQKGYAHPPKVLVYDAFMPWALDVAQRQGLHGAAFFTQSCAVCAVYYHVHQGALKIPIQDPTTSLPSMPLLGIDDMPSFVCDTASYPSLLNLVLIQFSNFQKANWLLFNTFDKLEEEVVKWMASQWPIKTIGPTVPSMYLDKRVDDDKDYGFNLFKPNVDACMEWLGTKEIGSVVYVSFGSMASLGDEQMEELAWGLKRSNSHFLWVVRESEGIKLPNNFTDETLDKGLVVTWCPQLDVLAHKAVGCFMTHSGWNSTLEALSLGVPMVVMPQWTDQKTNAKFVIDVWQVGVRVKVDEKGIVRKEEIELCIREVMEGERGTEIKKNAARWKELAREAVDEGGSSDKNIEEFVANLVGT</sequence>
<evidence type="ECO:0000256" key="3">
    <source>
        <dbReference type="ARBA" id="ARBA00022679"/>
    </source>
</evidence>
<organism evidence="7 8">
    <name type="scientific">Liquidambar formosana</name>
    <name type="common">Formosan gum</name>
    <dbReference type="NCBI Taxonomy" id="63359"/>
    <lineage>
        <taxon>Eukaryota</taxon>
        <taxon>Viridiplantae</taxon>
        <taxon>Streptophyta</taxon>
        <taxon>Embryophyta</taxon>
        <taxon>Tracheophyta</taxon>
        <taxon>Spermatophyta</taxon>
        <taxon>Magnoliopsida</taxon>
        <taxon>eudicotyledons</taxon>
        <taxon>Gunneridae</taxon>
        <taxon>Pentapetalae</taxon>
        <taxon>Saxifragales</taxon>
        <taxon>Altingiaceae</taxon>
        <taxon>Liquidambar</taxon>
    </lineage>
</organism>
<dbReference type="EC" id="2.4.1.-" evidence="5"/>
<evidence type="ECO:0000256" key="2">
    <source>
        <dbReference type="ARBA" id="ARBA00022676"/>
    </source>
</evidence>
<protein>
    <recommendedName>
        <fullName evidence="5">Glycosyltransferase</fullName>
        <ecNumber evidence="5">2.4.1.-</ecNumber>
    </recommendedName>
</protein>
<dbReference type="Pfam" id="PF00201">
    <property type="entry name" value="UDPGT"/>
    <property type="match status" value="1"/>
</dbReference>
<dbReference type="SUPFAM" id="SSF53756">
    <property type="entry name" value="UDP-Glycosyltransferase/glycogen phosphorylase"/>
    <property type="match status" value="1"/>
</dbReference>
<keyword evidence="2 4" id="KW-0328">Glycosyltransferase</keyword>
<dbReference type="InterPro" id="IPR002213">
    <property type="entry name" value="UDP_glucos_trans"/>
</dbReference>
<dbReference type="Gene3D" id="3.40.50.2000">
    <property type="entry name" value="Glycogen Phosphorylase B"/>
    <property type="match status" value="2"/>
</dbReference>
<dbReference type="FunFam" id="3.40.50.2000:FF:000057">
    <property type="entry name" value="Glycosyltransferase"/>
    <property type="match status" value="1"/>
</dbReference>
<dbReference type="GO" id="GO:0080044">
    <property type="term" value="F:quercetin 7-O-glucosyltransferase activity"/>
    <property type="evidence" value="ECO:0007669"/>
    <property type="project" value="TreeGrafter"/>
</dbReference>
<proteinExistence type="inferred from homology"/>
<dbReference type="AlphaFoldDB" id="A0AAP0N6I9"/>
<feature type="domain" description="Glycosyltransferase N-terminal" evidence="6">
    <location>
        <begin position="11"/>
        <end position="53"/>
    </location>
</feature>
<name>A0AAP0N6I9_LIQFO</name>